<feature type="transmembrane region" description="Helical" evidence="7">
    <location>
        <begin position="110"/>
        <end position="130"/>
    </location>
</feature>
<evidence type="ECO:0000256" key="5">
    <source>
        <dbReference type="ARBA" id="ARBA00022989"/>
    </source>
</evidence>
<dbReference type="AlphaFoldDB" id="A0A644XW12"/>
<comment type="caution">
    <text evidence="8">The sequence shown here is derived from an EMBL/GenBank/DDBJ whole genome shotgun (WGS) entry which is preliminary data.</text>
</comment>
<dbReference type="EMBL" id="VSSQ01003282">
    <property type="protein sequence ID" value="MPM19968.1"/>
    <property type="molecule type" value="Genomic_DNA"/>
</dbReference>
<evidence type="ECO:0000256" key="3">
    <source>
        <dbReference type="ARBA" id="ARBA00022475"/>
    </source>
</evidence>
<accession>A0A644XW12</accession>
<feature type="transmembrane region" description="Helical" evidence="7">
    <location>
        <begin position="164"/>
        <end position="180"/>
    </location>
</feature>
<reference evidence="8" key="1">
    <citation type="submission" date="2019-08" db="EMBL/GenBank/DDBJ databases">
        <authorList>
            <person name="Kucharzyk K."/>
            <person name="Murdoch R.W."/>
            <person name="Higgins S."/>
            <person name="Loffler F."/>
        </authorList>
    </citation>
    <scope>NUCLEOTIDE SEQUENCE</scope>
</reference>
<evidence type="ECO:0000256" key="7">
    <source>
        <dbReference type="SAM" id="Phobius"/>
    </source>
</evidence>
<keyword evidence="5 7" id="KW-1133">Transmembrane helix</keyword>
<evidence type="ECO:0000256" key="2">
    <source>
        <dbReference type="ARBA" id="ARBA00005262"/>
    </source>
</evidence>
<comment type="similarity">
    <text evidence="2">Belongs to the chromate ion transporter (CHR) (TC 2.A.51) family.</text>
</comment>
<gene>
    <name evidence="8" type="ORF">SDC9_66395</name>
</gene>
<feature type="transmembrane region" description="Helical" evidence="7">
    <location>
        <begin position="13"/>
        <end position="32"/>
    </location>
</feature>
<dbReference type="PANTHER" id="PTHR43663:SF1">
    <property type="entry name" value="CHROMATE TRANSPORTER"/>
    <property type="match status" value="1"/>
</dbReference>
<feature type="transmembrane region" description="Helical" evidence="7">
    <location>
        <begin position="142"/>
        <end position="158"/>
    </location>
</feature>
<organism evidence="8">
    <name type="scientific">bioreactor metagenome</name>
    <dbReference type="NCBI Taxonomy" id="1076179"/>
    <lineage>
        <taxon>unclassified sequences</taxon>
        <taxon>metagenomes</taxon>
        <taxon>ecological metagenomes</taxon>
    </lineage>
</organism>
<dbReference type="GO" id="GO:0005886">
    <property type="term" value="C:plasma membrane"/>
    <property type="evidence" value="ECO:0007669"/>
    <property type="project" value="UniProtKB-SubCell"/>
</dbReference>
<keyword evidence="4 7" id="KW-0812">Transmembrane</keyword>
<sequence length="181" mass="19636">MIYLQLFWEFFKIGLFSIGGGLATLPFLYTLAQTHPHWLTAKTIADMIAVSESTPGPIGINMATFAGYQAAGALGGLIATLGEVTPSVIIIIFIARFLGKFDKNLYVKDAFYALRPAVVGLITFAGLRLLSVTLFFEHTLKVKEAVLFAVLVVLVLRFKKVHPLIWIVIGATAGLLLALPS</sequence>
<proteinExistence type="inferred from homology"/>
<dbReference type="InterPro" id="IPR052518">
    <property type="entry name" value="CHR_Transporter"/>
</dbReference>
<evidence type="ECO:0000256" key="4">
    <source>
        <dbReference type="ARBA" id="ARBA00022692"/>
    </source>
</evidence>
<evidence type="ECO:0000256" key="6">
    <source>
        <dbReference type="ARBA" id="ARBA00023136"/>
    </source>
</evidence>
<name>A0A644XW12_9ZZZZ</name>
<keyword evidence="6 7" id="KW-0472">Membrane</keyword>
<dbReference type="Pfam" id="PF02417">
    <property type="entry name" value="Chromate_transp"/>
    <property type="match status" value="1"/>
</dbReference>
<evidence type="ECO:0000313" key="8">
    <source>
        <dbReference type="EMBL" id="MPM19968.1"/>
    </source>
</evidence>
<evidence type="ECO:0000256" key="1">
    <source>
        <dbReference type="ARBA" id="ARBA00004651"/>
    </source>
</evidence>
<dbReference type="GO" id="GO:0015109">
    <property type="term" value="F:chromate transmembrane transporter activity"/>
    <property type="evidence" value="ECO:0007669"/>
    <property type="project" value="InterPro"/>
</dbReference>
<keyword evidence="3" id="KW-1003">Cell membrane</keyword>
<comment type="subcellular location">
    <subcellularLocation>
        <location evidence="1">Cell membrane</location>
        <topology evidence="1">Multi-pass membrane protein</topology>
    </subcellularLocation>
</comment>
<protein>
    <recommendedName>
        <fullName evidence="9">Chromate transport protein</fullName>
    </recommendedName>
</protein>
<dbReference type="PANTHER" id="PTHR43663">
    <property type="entry name" value="CHROMATE TRANSPORT PROTEIN-RELATED"/>
    <property type="match status" value="1"/>
</dbReference>
<feature type="transmembrane region" description="Helical" evidence="7">
    <location>
        <begin position="71"/>
        <end position="98"/>
    </location>
</feature>
<dbReference type="InterPro" id="IPR003370">
    <property type="entry name" value="Chromate_transpt"/>
</dbReference>
<evidence type="ECO:0008006" key="9">
    <source>
        <dbReference type="Google" id="ProtNLM"/>
    </source>
</evidence>